<feature type="compositionally biased region" description="Pro residues" evidence="1">
    <location>
        <begin position="252"/>
        <end position="264"/>
    </location>
</feature>
<reference evidence="2 3" key="1">
    <citation type="journal article" date="2014" name="Mol. Plant">
        <title>Chromosome Scale Genome Assembly and Transcriptome Profiling of Nannochloropsis gaditana in Nitrogen Depletion.</title>
        <authorList>
            <person name="Corteggiani Carpinelli E."/>
            <person name="Telatin A."/>
            <person name="Vitulo N."/>
            <person name="Forcato C."/>
            <person name="D'Angelo M."/>
            <person name="Schiavon R."/>
            <person name="Vezzi A."/>
            <person name="Giacometti G.M."/>
            <person name="Morosinotto T."/>
            <person name="Valle G."/>
        </authorList>
    </citation>
    <scope>NUCLEOTIDE SEQUENCE [LARGE SCALE GENOMIC DNA]</scope>
    <source>
        <strain evidence="2 3">B-31</strain>
    </source>
</reference>
<feature type="compositionally biased region" description="Pro residues" evidence="1">
    <location>
        <begin position="360"/>
        <end position="370"/>
    </location>
</feature>
<comment type="caution">
    <text evidence="2">The sequence shown here is derived from an EMBL/GenBank/DDBJ whole genome shotgun (WGS) entry which is preliminary data.</text>
</comment>
<feature type="region of interest" description="Disordered" evidence="1">
    <location>
        <begin position="1"/>
        <end position="29"/>
    </location>
</feature>
<organism evidence="2 3">
    <name type="scientific">Nannochloropsis gaditana</name>
    <dbReference type="NCBI Taxonomy" id="72520"/>
    <lineage>
        <taxon>Eukaryota</taxon>
        <taxon>Sar</taxon>
        <taxon>Stramenopiles</taxon>
        <taxon>Ochrophyta</taxon>
        <taxon>Eustigmatophyceae</taxon>
        <taxon>Eustigmatales</taxon>
        <taxon>Monodopsidaceae</taxon>
        <taxon>Nannochloropsis</taxon>
    </lineage>
</organism>
<evidence type="ECO:0000256" key="1">
    <source>
        <dbReference type="SAM" id="MobiDB-lite"/>
    </source>
</evidence>
<dbReference type="AlphaFoldDB" id="W7THJ7"/>
<dbReference type="EMBL" id="AZIL01000922">
    <property type="protein sequence ID" value="EWM25562.1"/>
    <property type="molecule type" value="Genomic_DNA"/>
</dbReference>
<keyword evidence="3" id="KW-1185">Reference proteome</keyword>
<name>W7THJ7_9STRA</name>
<feature type="compositionally biased region" description="Basic and acidic residues" evidence="1">
    <location>
        <begin position="288"/>
        <end position="299"/>
    </location>
</feature>
<dbReference type="Pfam" id="PF09778">
    <property type="entry name" value="Guanylate_cyc_2"/>
    <property type="match status" value="1"/>
</dbReference>
<feature type="compositionally biased region" description="Basic and acidic residues" evidence="1">
    <location>
        <begin position="395"/>
        <end position="405"/>
    </location>
</feature>
<sequence length="435" mass="46327">MGSNVSRSTSTTDSTTASTGFTSSSSPSNNVVDLYGGTKELKDDLSTIIVRLRGVSDEEDRAIPTRNGGDRRTVREEVHSTANARVGHIERGGTHLCLQHIPQQATWDCGIACLQMILTHVAASAPFSSLSIPPSRDALLARVGTRSIWTIDLLYLLKPYLTGSQRAVFLVTASPGVCVRHATLSYYTKSGQFGVDRQRVLRLFRAAPGNGLRVYEGSLSWEDLRDLVCTGRVLLVLLVDQRLLPSSSSLPSAPPSLPSSPPPGASSVTPKPLTTEASSSSSIPIFSSDERQPQHEQGPHSETGASSSSMGSPSCHALNADPPSSSLPSLPLALPPPSSSSTAYCGHYILITGYRPASPPPCLPSSPPSSPSTTSGAGFFLYKDPAKAPLSPGEQEGKRGTREQEWCKDRLIEVSVLERARRAEGTDEDILVVEV</sequence>
<dbReference type="InterPro" id="IPR018616">
    <property type="entry name" value="GUCD1"/>
</dbReference>
<feature type="region of interest" description="Disordered" evidence="1">
    <location>
        <begin position="247"/>
        <end position="336"/>
    </location>
</feature>
<dbReference type="Proteomes" id="UP000019335">
    <property type="component" value="Chromosome 11"/>
</dbReference>
<protein>
    <submittedName>
        <fullName evidence="2">Guanylyl cyclase</fullName>
    </submittedName>
</protein>
<gene>
    <name evidence="2" type="ORF">Naga_100359g2</name>
</gene>
<proteinExistence type="predicted"/>
<dbReference type="OrthoDB" id="206796at2759"/>
<dbReference type="PANTHER" id="PTHR31400:SF1">
    <property type="entry name" value="PROTEIN GUCD1"/>
    <property type="match status" value="1"/>
</dbReference>
<evidence type="ECO:0000313" key="3">
    <source>
        <dbReference type="Proteomes" id="UP000019335"/>
    </source>
</evidence>
<dbReference type="PANTHER" id="PTHR31400">
    <property type="entry name" value="GUANYLYL CYCLASE DOMAIN CONTAINING PROTEIN 1 GUCD1"/>
    <property type="match status" value="1"/>
</dbReference>
<accession>W7THJ7</accession>
<feature type="compositionally biased region" description="Low complexity" evidence="1">
    <location>
        <begin position="301"/>
        <end position="314"/>
    </location>
</feature>
<feature type="compositionally biased region" description="Low complexity" evidence="1">
    <location>
        <begin position="1"/>
        <end position="28"/>
    </location>
</feature>
<feature type="compositionally biased region" description="Low complexity" evidence="1">
    <location>
        <begin position="322"/>
        <end position="332"/>
    </location>
</feature>
<feature type="region of interest" description="Disordered" evidence="1">
    <location>
        <begin position="360"/>
        <end position="405"/>
    </location>
</feature>
<feature type="compositionally biased region" description="Low complexity" evidence="1">
    <location>
        <begin position="278"/>
        <end position="287"/>
    </location>
</feature>
<evidence type="ECO:0000313" key="2">
    <source>
        <dbReference type="EMBL" id="EWM25562.1"/>
    </source>
</evidence>